<dbReference type="Proteomes" id="UP000318833">
    <property type="component" value="Unassembled WGS sequence"/>
</dbReference>
<evidence type="ECO:0000313" key="2">
    <source>
        <dbReference type="EMBL" id="TSE07283.1"/>
    </source>
</evidence>
<keyword evidence="1" id="KW-0732">Signal</keyword>
<dbReference type="RefSeq" id="WP_143917221.1">
    <property type="nucleotide sequence ID" value="NZ_CANLFO010000009.1"/>
</dbReference>
<reference evidence="2 3" key="1">
    <citation type="submission" date="2019-07" db="EMBL/GenBank/DDBJ databases">
        <title>The draft genome sequence of Aquimarina algiphila M91.</title>
        <authorList>
            <person name="Meng X."/>
        </authorList>
    </citation>
    <scope>NUCLEOTIDE SEQUENCE [LARGE SCALE GENOMIC DNA]</scope>
    <source>
        <strain evidence="2 3">M91</strain>
    </source>
</reference>
<keyword evidence="3" id="KW-1185">Reference proteome</keyword>
<name>A0A554VI18_9FLAO</name>
<evidence type="ECO:0008006" key="4">
    <source>
        <dbReference type="Google" id="ProtNLM"/>
    </source>
</evidence>
<evidence type="ECO:0000313" key="3">
    <source>
        <dbReference type="Proteomes" id="UP000318833"/>
    </source>
</evidence>
<accession>A0A554VI18</accession>
<feature type="signal peptide" evidence="1">
    <location>
        <begin position="1"/>
        <end position="21"/>
    </location>
</feature>
<evidence type="ECO:0000256" key="1">
    <source>
        <dbReference type="SAM" id="SignalP"/>
    </source>
</evidence>
<protein>
    <recommendedName>
        <fullName evidence="4">Lipoprotein</fullName>
    </recommendedName>
</protein>
<feature type="chain" id="PRO_5021728179" description="Lipoprotein" evidence="1">
    <location>
        <begin position="22"/>
        <end position="202"/>
    </location>
</feature>
<dbReference type="AlphaFoldDB" id="A0A554VI18"/>
<gene>
    <name evidence="2" type="ORF">FOF46_16520</name>
</gene>
<dbReference type="PROSITE" id="PS51257">
    <property type="entry name" value="PROKAR_LIPOPROTEIN"/>
    <property type="match status" value="1"/>
</dbReference>
<comment type="caution">
    <text evidence="2">The sequence shown here is derived from an EMBL/GenBank/DDBJ whole genome shotgun (WGS) entry which is preliminary data.</text>
</comment>
<dbReference type="EMBL" id="VLNR01000035">
    <property type="protein sequence ID" value="TSE07283.1"/>
    <property type="molecule type" value="Genomic_DNA"/>
</dbReference>
<proteinExistence type="predicted"/>
<sequence length="202" mass="22625">MKKVIYSITILVLIFLGSSCAPGQGKDILIMTPDGIEDLKEVIFSNFGEDKQVHSLNLLTKNDKSGTFEMAQIMYPENEKVFSQVYIVFLGKVQEPTEIDSDITSGTVALKDIGFDRIETAFKDSQKLVEEKTQEFTNYRLVDWGFSVESDNKIVSSFTIVATKKEKGNTIYGERIIGTQEFEFEFELDGDGTVKSTSGLIL</sequence>
<organism evidence="2 3">
    <name type="scientific">Aquimarina algiphila</name>
    <dbReference type="NCBI Taxonomy" id="2047982"/>
    <lineage>
        <taxon>Bacteria</taxon>
        <taxon>Pseudomonadati</taxon>
        <taxon>Bacteroidota</taxon>
        <taxon>Flavobacteriia</taxon>
        <taxon>Flavobacteriales</taxon>
        <taxon>Flavobacteriaceae</taxon>
        <taxon>Aquimarina</taxon>
    </lineage>
</organism>